<dbReference type="Gene3D" id="1.10.8.500">
    <property type="entry name" value="HAMP domain in histidine kinase"/>
    <property type="match status" value="1"/>
</dbReference>
<organism evidence="10 11">
    <name type="scientific">Micromonospora haikouensis</name>
    <dbReference type="NCBI Taxonomy" id="686309"/>
    <lineage>
        <taxon>Bacteria</taxon>
        <taxon>Bacillati</taxon>
        <taxon>Actinomycetota</taxon>
        <taxon>Actinomycetes</taxon>
        <taxon>Micromonosporales</taxon>
        <taxon>Micromonosporaceae</taxon>
        <taxon>Micromonospora</taxon>
    </lineage>
</organism>
<dbReference type="InterPro" id="IPR003660">
    <property type="entry name" value="HAMP_dom"/>
</dbReference>
<name>A0A1C4V5Y6_9ACTN</name>
<feature type="modified residue" description="4-aspartylphosphate" evidence="6">
    <location>
        <position position="273"/>
    </location>
</feature>
<dbReference type="EMBL" id="FMCW01000007">
    <property type="protein sequence ID" value="SCE79346.1"/>
    <property type="molecule type" value="Genomic_DNA"/>
</dbReference>
<dbReference type="PANTHER" id="PTHR45339">
    <property type="entry name" value="HYBRID SIGNAL TRANSDUCTION HISTIDINE KINASE J"/>
    <property type="match status" value="1"/>
</dbReference>
<evidence type="ECO:0000256" key="2">
    <source>
        <dbReference type="ARBA" id="ARBA00022679"/>
    </source>
</evidence>
<dbReference type="AlphaFoldDB" id="A0A1C4V5Y6"/>
<evidence type="ECO:0000259" key="8">
    <source>
        <dbReference type="PROSITE" id="PS50110"/>
    </source>
</evidence>
<keyword evidence="2" id="KW-0808">Transferase</keyword>
<dbReference type="Pfam" id="PF00672">
    <property type="entry name" value="HAMP"/>
    <property type="match status" value="1"/>
</dbReference>
<gene>
    <name evidence="10" type="ORF">GA0070558_10719</name>
</gene>
<evidence type="ECO:0000256" key="5">
    <source>
        <dbReference type="ARBA" id="ARBA00022989"/>
    </source>
</evidence>
<dbReference type="GO" id="GO:0016020">
    <property type="term" value="C:membrane"/>
    <property type="evidence" value="ECO:0007669"/>
    <property type="project" value="InterPro"/>
</dbReference>
<evidence type="ECO:0000256" key="4">
    <source>
        <dbReference type="ARBA" id="ARBA00022777"/>
    </source>
</evidence>
<dbReference type="SUPFAM" id="SSF55781">
    <property type="entry name" value="GAF domain-like"/>
    <property type="match status" value="1"/>
</dbReference>
<dbReference type="GO" id="GO:0016301">
    <property type="term" value="F:kinase activity"/>
    <property type="evidence" value="ECO:0007669"/>
    <property type="project" value="UniProtKB-KW"/>
</dbReference>
<dbReference type="GO" id="GO:0000160">
    <property type="term" value="P:phosphorelay signal transduction system"/>
    <property type="evidence" value="ECO:0007669"/>
    <property type="project" value="InterPro"/>
</dbReference>
<accession>A0A1C4V5Y6</accession>
<sequence>MTSAVATGDLTRSITVDASGEVAELKDNINSMVESLRETTRMNQEQDWLKTNLARISGLMQGHRDLEVVAGLVMDELAPLVSAQLGTFLLVEDGAGEPTLRVVGGYGHRASGRRFTLGDSLVGQAAASRRAIVVDAVPADYVTVSSSLGAATPRHLVVLPIPFEDQVLGVIELASMSRFTETHRNFLDQLMETIGVNVNTIVANARTDVLLTESQRLAAELRARSEELQARSEELQRSNAELEDKAALLARQNGRKGIETLMRHDDIDLVLMDVMMPEMDGYAATAAIRAMPRYGDLPIIAVTAKAMRGDREKSITSGASDYVTKPVDAEDLLHCIHRWLDG</sequence>
<dbReference type="Proteomes" id="UP000199375">
    <property type="component" value="Unassembled WGS sequence"/>
</dbReference>
<proteinExistence type="predicted"/>
<feature type="domain" description="HAMP" evidence="9">
    <location>
        <begin position="2"/>
        <end position="41"/>
    </location>
</feature>
<keyword evidence="5" id="KW-0472">Membrane</keyword>
<dbReference type="Gene3D" id="3.40.50.2300">
    <property type="match status" value="1"/>
</dbReference>
<dbReference type="SUPFAM" id="SSF52172">
    <property type="entry name" value="CheY-like"/>
    <property type="match status" value="1"/>
</dbReference>
<dbReference type="InterPro" id="IPR011006">
    <property type="entry name" value="CheY-like_superfamily"/>
</dbReference>
<dbReference type="Pfam" id="PF00072">
    <property type="entry name" value="Response_reg"/>
    <property type="match status" value="1"/>
</dbReference>
<dbReference type="CDD" id="cd06225">
    <property type="entry name" value="HAMP"/>
    <property type="match status" value="1"/>
</dbReference>
<evidence type="ECO:0000256" key="3">
    <source>
        <dbReference type="ARBA" id="ARBA00022692"/>
    </source>
</evidence>
<evidence type="ECO:0000313" key="11">
    <source>
        <dbReference type="Proteomes" id="UP000199375"/>
    </source>
</evidence>
<dbReference type="Pfam" id="PF13185">
    <property type="entry name" value="GAF_2"/>
    <property type="match status" value="1"/>
</dbReference>
<dbReference type="SMART" id="SM00065">
    <property type="entry name" value="GAF"/>
    <property type="match status" value="1"/>
</dbReference>
<keyword evidence="1 6" id="KW-0597">Phosphoprotein</keyword>
<dbReference type="PANTHER" id="PTHR45339:SF3">
    <property type="entry name" value="HISTIDINE KINASE"/>
    <property type="match status" value="1"/>
</dbReference>
<dbReference type="InterPro" id="IPR029016">
    <property type="entry name" value="GAF-like_dom_sf"/>
</dbReference>
<evidence type="ECO:0000256" key="1">
    <source>
        <dbReference type="ARBA" id="ARBA00022553"/>
    </source>
</evidence>
<feature type="coiled-coil region" evidence="7">
    <location>
        <begin position="211"/>
        <end position="252"/>
    </location>
</feature>
<dbReference type="Gene3D" id="3.30.450.40">
    <property type="match status" value="1"/>
</dbReference>
<keyword evidence="7" id="KW-0175">Coiled coil</keyword>
<evidence type="ECO:0000259" key="9">
    <source>
        <dbReference type="PROSITE" id="PS50885"/>
    </source>
</evidence>
<dbReference type="InterPro" id="IPR001789">
    <property type="entry name" value="Sig_transdc_resp-reg_receiver"/>
</dbReference>
<keyword evidence="5" id="KW-1133">Transmembrane helix</keyword>
<feature type="domain" description="Response regulatory" evidence="8">
    <location>
        <begin position="208"/>
        <end position="340"/>
    </location>
</feature>
<evidence type="ECO:0000256" key="7">
    <source>
        <dbReference type="SAM" id="Coils"/>
    </source>
</evidence>
<dbReference type="PROSITE" id="PS50885">
    <property type="entry name" value="HAMP"/>
    <property type="match status" value="1"/>
</dbReference>
<evidence type="ECO:0000313" key="10">
    <source>
        <dbReference type="EMBL" id="SCE79346.1"/>
    </source>
</evidence>
<reference evidence="10 11" key="1">
    <citation type="submission" date="2016-06" db="EMBL/GenBank/DDBJ databases">
        <authorList>
            <person name="Kjaerup R.B."/>
            <person name="Dalgaard T.S."/>
            <person name="Juul-Madsen H.R."/>
        </authorList>
    </citation>
    <scope>NUCLEOTIDE SEQUENCE [LARGE SCALE GENOMIC DNA]</scope>
    <source>
        <strain evidence="10 11">DSM 45626</strain>
    </source>
</reference>
<dbReference type="CDD" id="cd17546">
    <property type="entry name" value="REC_hyHK_CKI1_RcsC-like"/>
    <property type="match status" value="1"/>
</dbReference>
<dbReference type="InterPro" id="IPR003018">
    <property type="entry name" value="GAF"/>
</dbReference>
<dbReference type="SMART" id="SM00448">
    <property type="entry name" value="REC"/>
    <property type="match status" value="1"/>
</dbReference>
<dbReference type="PROSITE" id="PS50110">
    <property type="entry name" value="RESPONSE_REGULATORY"/>
    <property type="match status" value="1"/>
</dbReference>
<evidence type="ECO:0000256" key="6">
    <source>
        <dbReference type="PROSITE-ProRule" id="PRU00169"/>
    </source>
</evidence>
<protein>
    <submittedName>
        <fullName evidence="10">CheY chemotaxis protein or a CheY-like REC (Receiver) domain</fullName>
    </submittedName>
</protein>
<keyword evidence="3" id="KW-0812">Transmembrane</keyword>
<keyword evidence="4" id="KW-0418">Kinase</keyword>